<evidence type="ECO:0000256" key="8">
    <source>
        <dbReference type="SAM" id="Phobius"/>
    </source>
</evidence>
<comment type="similarity">
    <text evidence="2 7">Belongs to the ExbD/TolR family.</text>
</comment>
<protein>
    <submittedName>
        <fullName evidence="10">Outer membrane transport energization protein ExbD</fullName>
    </submittedName>
</protein>
<dbReference type="GO" id="GO:0022857">
    <property type="term" value="F:transmembrane transporter activity"/>
    <property type="evidence" value="ECO:0007669"/>
    <property type="project" value="InterPro"/>
</dbReference>
<keyword evidence="12" id="KW-1185">Reference proteome</keyword>
<gene>
    <name evidence="10" type="ORF">B0H24_1002102</name>
    <name evidence="9" type="ORF">BY455_102102</name>
</gene>
<keyword evidence="7" id="KW-0813">Transport</keyword>
<keyword evidence="6 8" id="KW-0472">Membrane</keyword>
<reference evidence="9 12" key="1">
    <citation type="submission" date="2018-02" db="EMBL/GenBank/DDBJ databases">
        <title>Deep subsurface shale carbon reservoir microbial communities from Ohio and West Virginia, USA.</title>
        <authorList>
            <person name="Wrighton K."/>
        </authorList>
    </citation>
    <scope>NUCLEOTIDE SEQUENCE [LARGE SCALE GENOMIC DNA]</scope>
    <source>
        <strain evidence="9 12">UTICA-S1B6</strain>
    </source>
</reference>
<keyword evidence="4 7" id="KW-0812">Transmembrane</keyword>
<evidence type="ECO:0000256" key="4">
    <source>
        <dbReference type="ARBA" id="ARBA00022692"/>
    </source>
</evidence>
<evidence type="ECO:0000313" key="12">
    <source>
        <dbReference type="Proteomes" id="UP000239648"/>
    </source>
</evidence>
<dbReference type="EMBL" id="PTIT01000002">
    <property type="protein sequence ID" value="PPK53301.1"/>
    <property type="molecule type" value="Genomic_DNA"/>
</dbReference>
<name>A0A2S6GAB8_9GAMM</name>
<feature type="transmembrane region" description="Helical" evidence="8">
    <location>
        <begin position="22"/>
        <end position="40"/>
    </location>
</feature>
<dbReference type="Proteomes" id="UP000239446">
    <property type="component" value="Unassembled WGS sequence"/>
</dbReference>
<dbReference type="GO" id="GO:0005886">
    <property type="term" value="C:plasma membrane"/>
    <property type="evidence" value="ECO:0007669"/>
    <property type="project" value="UniProtKB-SubCell"/>
</dbReference>
<dbReference type="GO" id="GO:0015031">
    <property type="term" value="P:protein transport"/>
    <property type="evidence" value="ECO:0007669"/>
    <property type="project" value="UniProtKB-KW"/>
</dbReference>
<dbReference type="InterPro" id="IPR003400">
    <property type="entry name" value="ExbD"/>
</dbReference>
<sequence length="136" mass="14625">MNELVPPPGTSGKGLLDRVEDALLPLINLVFLLLMFFIVAGQLANDPLPELPGTSQLEKERSPEADLMVRADGTWQVDGKTRQADTLLAALDEPGEDASLRIAADEGLTMADLETLLRLLEQGGYTEVVLLTEPGS</sequence>
<evidence type="ECO:0000256" key="1">
    <source>
        <dbReference type="ARBA" id="ARBA00004162"/>
    </source>
</evidence>
<evidence type="ECO:0000313" key="10">
    <source>
        <dbReference type="EMBL" id="PPK56138.1"/>
    </source>
</evidence>
<reference evidence="10 11" key="2">
    <citation type="submission" date="2018-02" db="EMBL/GenBank/DDBJ databases">
        <title>Subsurface microbial communities from deep shales in Ohio and West Virginia, USA.</title>
        <authorList>
            <person name="Wrighton K."/>
        </authorList>
    </citation>
    <scope>NUCLEOTIDE SEQUENCE [LARGE SCALE GENOMIC DNA]</scope>
    <source>
        <strain evidence="10 11">UTICA-S1B9</strain>
    </source>
</reference>
<comment type="subcellular location">
    <subcellularLocation>
        <location evidence="1">Cell membrane</location>
        <topology evidence="1">Single-pass membrane protein</topology>
    </subcellularLocation>
    <subcellularLocation>
        <location evidence="7">Cell membrane</location>
        <topology evidence="7">Single-pass type II membrane protein</topology>
    </subcellularLocation>
</comment>
<evidence type="ECO:0000256" key="7">
    <source>
        <dbReference type="RuleBase" id="RU003879"/>
    </source>
</evidence>
<evidence type="ECO:0000313" key="9">
    <source>
        <dbReference type="EMBL" id="PPK53301.1"/>
    </source>
</evidence>
<dbReference type="AlphaFoldDB" id="A0A2S6GAB8"/>
<dbReference type="STRING" id="930118.SAMN05216429_1042"/>
<dbReference type="Proteomes" id="UP000239648">
    <property type="component" value="Unassembled WGS sequence"/>
</dbReference>
<evidence type="ECO:0000256" key="2">
    <source>
        <dbReference type="ARBA" id="ARBA00005811"/>
    </source>
</evidence>
<keyword evidence="5 8" id="KW-1133">Transmembrane helix</keyword>
<evidence type="ECO:0000256" key="5">
    <source>
        <dbReference type="ARBA" id="ARBA00022989"/>
    </source>
</evidence>
<accession>A0A2S6GAB8</accession>
<dbReference type="OrthoDB" id="6371949at2"/>
<evidence type="ECO:0000313" key="11">
    <source>
        <dbReference type="Proteomes" id="UP000239446"/>
    </source>
</evidence>
<dbReference type="RefSeq" id="WP_104414895.1">
    <property type="nucleotide sequence ID" value="NZ_PTIT01000002.1"/>
</dbReference>
<dbReference type="EMBL" id="PTIU01000002">
    <property type="protein sequence ID" value="PPK56138.1"/>
    <property type="molecule type" value="Genomic_DNA"/>
</dbReference>
<evidence type="ECO:0000256" key="6">
    <source>
        <dbReference type="ARBA" id="ARBA00023136"/>
    </source>
</evidence>
<evidence type="ECO:0000256" key="3">
    <source>
        <dbReference type="ARBA" id="ARBA00022475"/>
    </source>
</evidence>
<organism evidence="10 11">
    <name type="scientific">Marinobacter persicus</name>
    <dbReference type="NCBI Taxonomy" id="930118"/>
    <lineage>
        <taxon>Bacteria</taxon>
        <taxon>Pseudomonadati</taxon>
        <taxon>Pseudomonadota</taxon>
        <taxon>Gammaproteobacteria</taxon>
        <taxon>Pseudomonadales</taxon>
        <taxon>Marinobacteraceae</taxon>
        <taxon>Marinobacter</taxon>
    </lineage>
</organism>
<dbReference type="Pfam" id="PF02472">
    <property type="entry name" value="ExbD"/>
    <property type="match status" value="1"/>
</dbReference>
<proteinExistence type="inferred from homology"/>
<keyword evidence="3" id="KW-1003">Cell membrane</keyword>
<comment type="caution">
    <text evidence="10">The sequence shown here is derived from an EMBL/GenBank/DDBJ whole genome shotgun (WGS) entry which is preliminary data.</text>
</comment>
<keyword evidence="7" id="KW-0653">Protein transport</keyword>